<organism evidence="4 5">
    <name type="scientific">Oceanobacillus locisalsi</name>
    <dbReference type="NCBI Taxonomy" id="546107"/>
    <lineage>
        <taxon>Bacteria</taxon>
        <taxon>Bacillati</taxon>
        <taxon>Bacillota</taxon>
        <taxon>Bacilli</taxon>
        <taxon>Bacillales</taxon>
        <taxon>Bacillaceae</taxon>
        <taxon>Oceanobacillus</taxon>
    </lineage>
</organism>
<evidence type="ECO:0000259" key="3">
    <source>
        <dbReference type="Pfam" id="PF23981"/>
    </source>
</evidence>
<keyword evidence="5" id="KW-1185">Reference proteome</keyword>
<accession>A0ABW3NG73</accession>
<keyword evidence="1" id="KW-0812">Transmembrane</keyword>
<feature type="transmembrane region" description="Helical" evidence="1">
    <location>
        <begin position="16"/>
        <end position="41"/>
    </location>
</feature>
<sequence>MKKWIKNQYISTNESGYMLVTVVLIITIIAILGVSIISMTLNSVKTSTREQHDQSAFYIAEAGLTVKMEEVKQIIDNTEVISDSSAYFENLFEAFEQLDKEYNQFEMVSGISERPYAAITIEEVADQENTGTYVMTSAGHIGTNARKLEQTFEVNRTQNNEGSIPEMAVLVQETIYADNGTITGDIGTVMPGDDTMVISREEIVNGDYFAPRGSEARAAKILNRGGSVFYPGANDIAEKGGYPELPPFPDIPAGYSVLPDTEVNGFHVVNDGSLLITDYRANNYTLNMDDNLAFKNMAFNANRVLNIHTGDSDKAIVVDHLDMENGHINITGTGKLTIYVTDRITFGSGSTINNHGDVKQLDIFLEGNQELKLAGSQTIFGSVYAENGEIDLGAGAGVKGNIFSGGNHIKISGGSWAAPTLIFAPNAEVSLTGGAAVRGAIIAHSYHMSGGATMIWEELQYTEGPISSGGISGDVEEVQLELSPVYESESVE</sequence>
<keyword evidence="1" id="KW-0472">Membrane</keyword>
<feature type="domain" description="DUF7305" evidence="3">
    <location>
        <begin position="303"/>
        <end position="403"/>
    </location>
</feature>
<dbReference type="Proteomes" id="UP001597041">
    <property type="component" value="Unassembled WGS sequence"/>
</dbReference>
<evidence type="ECO:0000256" key="1">
    <source>
        <dbReference type="SAM" id="Phobius"/>
    </source>
</evidence>
<protein>
    <submittedName>
        <fullName evidence="4">Pilus assembly PilX N-terminal domain-containing protein</fullName>
    </submittedName>
</protein>
<gene>
    <name evidence="4" type="ORF">ACFQ19_11110</name>
</gene>
<dbReference type="InterPro" id="IPR025746">
    <property type="entry name" value="PilX_N_dom"/>
</dbReference>
<dbReference type="RefSeq" id="WP_379592149.1">
    <property type="nucleotide sequence ID" value="NZ_JBHTKK010000012.1"/>
</dbReference>
<evidence type="ECO:0000259" key="2">
    <source>
        <dbReference type="Pfam" id="PF14341"/>
    </source>
</evidence>
<name>A0ABW3NG73_9BACI</name>
<proteinExistence type="predicted"/>
<dbReference type="Pfam" id="PF23981">
    <property type="entry name" value="DUF7305"/>
    <property type="match status" value="1"/>
</dbReference>
<dbReference type="Pfam" id="PF14341">
    <property type="entry name" value="PilX_N"/>
    <property type="match status" value="1"/>
</dbReference>
<dbReference type="InterPro" id="IPR055729">
    <property type="entry name" value="DUF7305"/>
</dbReference>
<feature type="domain" description="Type 4 fimbrial biogenesis protein PilX N-terminal" evidence="2">
    <location>
        <begin position="16"/>
        <end position="64"/>
    </location>
</feature>
<keyword evidence="1" id="KW-1133">Transmembrane helix</keyword>
<reference evidence="5" key="1">
    <citation type="journal article" date="2019" name="Int. J. Syst. Evol. Microbiol.">
        <title>The Global Catalogue of Microorganisms (GCM) 10K type strain sequencing project: providing services to taxonomists for standard genome sequencing and annotation.</title>
        <authorList>
            <consortium name="The Broad Institute Genomics Platform"/>
            <consortium name="The Broad Institute Genome Sequencing Center for Infectious Disease"/>
            <person name="Wu L."/>
            <person name="Ma J."/>
        </authorList>
    </citation>
    <scope>NUCLEOTIDE SEQUENCE [LARGE SCALE GENOMIC DNA]</scope>
    <source>
        <strain evidence="5">CCUG 56608</strain>
    </source>
</reference>
<evidence type="ECO:0000313" key="4">
    <source>
        <dbReference type="EMBL" id="MFD1066572.1"/>
    </source>
</evidence>
<evidence type="ECO:0000313" key="5">
    <source>
        <dbReference type="Proteomes" id="UP001597041"/>
    </source>
</evidence>
<dbReference type="EMBL" id="JBHTKK010000012">
    <property type="protein sequence ID" value="MFD1066572.1"/>
    <property type="molecule type" value="Genomic_DNA"/>
</dbReference>
<comment type="caution">
    <text evidence="4">The sequence shown here is derived from an EMBL/GenBank/DDBJ whole genome shotgun (WGS) entry which is preliminary data.</text>
</comment>